<evidence type="ECO:0000313" key="4">
    <source>
        <dbReference type="Proteomes" id="UP000237000"/>
    </source>
</evidence>
<feature type="compositionally biased region" description="Low complexity" evidence="2">
    <location>
        <begin position="1457"/>
        <end position="1482"/>
    </location>
</feature>
<sequence>MALSSEIQVVEEEMEGEQVLTNDYFFDRIGDPVPVNPPPFNFDPQSLPSHPLAVSERHGLIFLALPSGFCVARTKDVIALALEIKEKATSSSSSSSSSYSIQQSCVVNVPLGEVRILALSHDDSTLAASLGAHIHFFSLDSLLADKEPKPYFSCSLDDESSYVKDFLWRKKSENSYLLLSNTGKLYRGTVDGPFKHVMDDVDAVEWSAKGSYIALAKKDILIFLSSKFKERSRMVLPFKSWIGDSDENCIVKVDSIRWVRPDSIILGCFQLTEDGGEENYLVQVIRSKEGKISDASSNLAAVSFYDLFSGVIDDILPSGSGPYLSLSYLDQWELAIAANKKNTDQHVVYLGWSLGEEKNEVASVDIQRDNWLPKIGLQENDDDNLILGLCTDKVSCYGKVKVQLGVEEQRELSPYCVLLCLTLEGKLIMFQVASTAVQHEVALSDEEEDASLAVPVEVEAANTSPGVKNEKLGQVPVNLQLQDVKKKELDEEKNSEVLIKTKLKPPAVSESSVSVATNEISHEDIDINKQDVQSSSEVNMTQIVPLPKFCQETNSEQIQLSDLESTNLEQTFSKGFLPEGPLPLVGFGMTGAQAFAGFGSGATQTSAVFGSAATQTFSRFGSGAAQTFAKSGFGASQTFAGFASGASQTFPVSGSGATQTSAVSGSGATQTFGGLGSGAFSFSGKTPADSAGQLNRRSLHTSVEMGKLLPVNGELTGSPSTSSQSLSSITPKVTNVDFSLVTSGYKQSDSSENAGLYGKTIAANLARKHLHLKETVGTSSPHNFSDRLVQSWEQRPLANSVNIESLPSIRSSQVLSQENVILADSAHHKQHPSKENYRTLPQSGMLNSEPNLSKQFGNIKDMTKELDRLLQSIEQPGGFRDACTVSQKSSVEELEQGIETLSDKCRKWKNIMDERLEEVQNLLDKTVQVLARKVYMEGIVKQASDNQYWDLWNRQKLSSELELKRRHILKLNEDLTNQLIELEKHFNSIELNKFGENGGVNAGKKSTQSRFGPSRQVQSYHSLHNTMSSQLAAAEKLSECLSKQMATLNIDSPSSKQKNIKKELFETIGIPYDASFSSPNVAKASGTRRNSKVLLSGYTAAKDKSKGKSSVLKSYEQETARRRRDSLDQSWASYEPPKATVKRLLLKESHEPSVSRGKQIFSSHMLERSAVAHSRDHTTSSTFPLSENRGEPVKQSDANQETPFISECPQPLKFAGLKSPTLQRNHISSASQLVSVAGQNFMRDTANTTAEKLRSGISIIEKSDAVSVDNKSFQRPDTDLRPKPSLPTMFPTQSPPLIKKTSEEFNSSKETASSSMVDSAKNRPVAMSLFSDSKGKHDSPFSHTSFPTGNEQPRKVVQPDSALGKSQPGEKTVSPPTFSISLSAPSSPLSTMSSAPPSSLSSTSSSDQTAAFALGKSLTTSNTKAYANQAISISSSLAFPSPVLPSDSFEAPKRLAPQSSMSPTISTSSSLPFPLPVLPSGSFEVPKPQAPPPATPPTISSASESPKTELQGSSESDADTARQAPAVQIGSSKGEPDTKPKPSVSTTPVIKTATELQLSKSDIDIANQAPATLPGPSKGEFVMKITPSASTTPKIETTTASQPIFSNTTSPVPNMPEQPSSIPALFPTQLPTSGGVSGGITEIVDVLNTNDNEDDMDEEAPESSNATELSLGSLGGFGLGSAPNPTAPKPNPFGVSFGNSATNVATSPFTMSVPSGELFRPASFSFQSPQPSQTSQPANSGAFSGGFGTGTTAQAPTSGFGQPSQIGQGQQALGSVLGSFGQSRQLGAGLPGTGFGSPSGFGGGFAAASSSSAFSSAITGGGFANISATAGGFATLASSGSGFSSLASGSGGFGSAASGGGGFGAAASGGSRFGAAASPGVGFAGAASNGGGFGAFGNQQGAGGFSAFGSNVAASGKPPELFTQMRK</sequence>
<dbReference type="PANTHER" id="PTHR34418">
    <property type="entry name" value="NUCLEAR PORE COMPLEX PROTEIN NUP214 ISOFORM X1"/>
    <property type="match status" value="1"/>
</dbReference>
<feature type="compositionally biased region" description="Low complexity" evidence="2">
    <location>
        <begin position="1722"/>
        <end position="1742"/>
    </location>
</feature>
<feature type="region of interest" description="Disordered" evidence="2">
    <location>
        <begin position="1651"/>
        <end position="1694"/>
    </location>
</feature>
<feature type="compositionally biased region" description="Polar residues" evidence="2">
    <location>
        <begin position="1754"/>
        <end position="1768"/>
    </location>
</feature>
<feature type="region of interest" description="Disordered" evidence="2">
    <location>
        <begin position="1722"/>
        <end position="1768"/>
    </location>
</feature>
<feature type="compositionally biased region" description="Polar residues" evidence="2">
    <location>
        <begin position="839"/>
        <end position="850"/>
    </location>
</feature>
<keyword evidence="1" id="KW-0175">Coiled coil</keyword>
<feature type="coiled-coil region" evidence="1">
    <location>
        <begin position="954"/>
        <end position="992"/>
    </location>
</feature>
<protein>
    <recommendedName>
        <fullName evidence="5">Nuclear pore complex protein NUP214</fullName>
    </recommendedName>
</protein>
<feature type="region of interest" description="Disordered" evidence="2">
    <location>
        <begin position="827"/>
        <end position="850"/>
    </location>
</feature>
<dbReference type="OrthoDB" id="248320at2759"/>
<feature type="compositionally biased region" description="Low complexity" evidence="2">
    <location>
        <begin position="1376"/>
        <end position="1405"/>
    </location>
</feature>
<dbReference type="GO" id="GO:0006405">
    <property type="term" value="P:RNA export from nucleus"/>
    <property type="evidence" value="ECO:0007669"/>
    <property type="project" value="InterPro"/>
</dbReference>
<dbReference type="EMBL" id="JXTC01000637">
    <property type="protein sequence ID" value="PON42402.1"/>
    <property type="molecule type" value="Genomic_DNA"/>
</dbReference>
<feature type="compositionally biased region" description="Polar residues" evidence="2">
    <location>
        <begin position="1308"/>
        <end position="1317"/>
    </location>
</feature>
<evidence type="ECO:0000313" key="3">
    <source>
        <dbReference type="EMBL" id="PON42402.1"/>
    </source>
</evidence>
<comment type="caution">
    <text evidence="3">The sequence shown here is derived from an EMBL/GenBank/DDBJ whole genome shotgun (WGS) entry which is preliminary data.</text>
</comment>
<feature type="compositionally biased region" description="Acidic residues" evidence="2">
    <location>
        <begin position="1651"/>
        <end position="1661"/>
    </location>
</feature>
<organism evidence="3 4">
    <name type="scientific">Trema orientale</name>
    <name type="common">Charcoal tree</name>
    <name type="synonym">Celtis orientalis</name>
    <dbReference type="NCBI Taxonomy" id="63057"/>
    <lineage>
        <taxon>Eukaryota</taxon>
        <taxon>Viridiplantae</taxon>
        <taxon>Streptophyta</taxon>
        <taxon>Embryophyta</taxon>
        <taxon>Tracheophyta</taxon>
        <taxon>Spermatophyta</taxon>
        <taxon>Magnoliopsida</taxon>
        <taxon>eudicotyledons</taxon>
        <taxon>Gunneridae</taxon>
        <taxon>Pentapetalae</taxon>
        <taxon>rosids</taxon>
        <taxon>fabids</taxon>
        <taxon>Rosales</taxon>
        <taxon>Cannabaceae</taxon>
        <taxon>Trema</taxon>
    </lineage>
</organism>
<proteinExistence type="predicted"/>
<dbReference type="GO" id="GO:0017056">
    <property type="term" value="F:structural constituent of nuclear pore"/>
    <property type="evidence" value="ECO:0007669"/>
    <property type="project" value="InterPro"/>
</dbReference>
<dbReference type="InterPro" id="IPR044694">
    <property type="entry name" value="NUP214"/>
</dbReference>
<evidence type="ECO:0000256" key="1">
    <source>
        <dbReference type="SAM" id="Coils"/>
    </source>
</evidence>
<gene>
    <name evidence="3" type="ORF">TorRG33x02_335950</name>
</gene>
<feature type="region of interest" description="Disordered" evidence="2">
    <location>
        <begin position="1106"/>
        <end position="1133"/>
    </location>
</feature>
<feature type="region of interest" description="Disordered" evidence="2">
    <location>
        <begin position="1169"/>
        <end position="1204"/>
    </location>
</feature>
<name>A0A2P5B0U1_TREOI</name>
<dbReference type="SUPFAM" id="SSF117289">
    <property type="entry name" value="Nucleoporin domain"/>
    <property type="match status" value="1"/>
</dbReference>
<dbReference type="Proteomes" id="UP000237000">
    <property type="component" value="Unassembled WGS sequence"/>
</dbReference>
<feature type="compositionally biased region" description="Basic and acidic residues" evidence="2">
    <location>
        <begin position="1272"/>
        <end position="1282"/>
    </location>
</feature>
<evidence type="ECO:0008006" key="5">
    <source>
        <dbReference type="Google" id="ProtNLM"/>
    </source>
</evidence>
<dbReference type="PANTHER" id="PTHR34418:SF3">
    <property type="entry name" value="NUCLEAR PORE COMPLEX PROTEIN NUP214"/>
    <property type="match status" value="1"/>
</dbReference>
<feature type="compositionally biased region" description="Polar residues" evidence="2">
    <location>
        <begin position="1341"/>
        <end position="1351"/>
    </location>
</feature>
<dbReference type="FunCoup" id="A0A2P5B0U1">
    <property type="interactions" value="1369"/>
</dbReference>
<dbReference type="InParanoid" id="A0A2P5B0U1"/>
<keyword evidence="4" id="KW-1185">Reference proteome</keyword>
<feature type="region of interest" description="Disordered" evidence="2">
    <location>
        <begin position="1268"/>
        <end position="1405"/>
    </location>
</feature>
<accession>A0A2P5B0U1</accession>
<feature type="region of interest" description="Disordered" evidence="2">
    <location>
        <begin position="1450"/>
        <end position="1549"/>
    </location>
</feature>
<dbReference type="STRING" id="63057.A0A2P5B0U1"/>
<reference evidence="4" key="1">
    <citation type="submission" date="2016-06" db="EMBL/GenBank/DDBJ databases">
        <title>Parallel loss of symbiosis genes in relatives of nitrogen-fixing non-legume Parasponia.</title>
        <authorList>
            <person name="Van Velzen R."/>
            <person name="Holmer R."/>
            <person name="Bu F."/>
            <person name="Rutten L."/>
            <person name="Van Zeijl A."/>
            <person name="Liu W."/>
            <person name="Santuari L."/>
            <person name="Cao Q."/>
            <person name="Sharma T."/>
            <person name="Shen D."/>
            <person name="Roswanjaya Y."/>
            <person name="Wardhani T."/>
            <person name="Kalhor M.S."/>
            <person name="Jansen J."/>
            <person name="Van den Hoogen J."/>
            <person name="Gungor B."/>
            <person name="Hartog M."/>
            <person name="Hontelez J."/>
            <person name="Verver J."/>
            <person name="Yang W.-C."/>
            <person name="Schijlen E."/>
            <person name="Repin R."/>
            <person name="Schilthuizen M."/>
            <person name="Schranz E."/>
            <person name="Heidstra R."/>
            <person name="Miyata K."/>
            <person name="Fedorova E."/>
            <person name="Kohlen W."/>
            <person name="Bisseling T."/>
            <person name="Smit S."/>
            <person name="Geurts R."/>
        </authorList>
    </citation>
    <scope>NUCLEOTIDE SEQUENCE [LARGE SCALE GENOMIC DNA]</scope>
    <source>
        <strain evidence="4">cv. RG33-2</strain>
    </source>
</reference>
<evidence type="ECO:0000256" key="2">
    <source>
        <dbReference type="SAM" id="MobiDB-lite"/>
    </source>
</evidence>